<dbReference type="InterPro" id="IPR037185">
    <property type="entry name" value="EmrE-like"/>
</dbReference>
<dbReference type="RefSeq" id="WP_076532541.1">
    <property type="nucleotide sequence ID" value="NZ_BMEH01000006.1"/>
</dbReference>
<feature type="domain" description="EamA" evidence="2">
    <location>
        <begin position="12"/>
        <end position="141"/>
    </location>
</feature>
<keyword evidence="1" id="KW-0472">Membrane</keyword>
<feature type="transmembrane region" description="Helical" evidence="1">
    <location>
        <begin position="7"/>
        <end position="27"/>
    </location>
</feature>
<feature type="transmembrane region" description="Helical" evidence="1">
    <location>
        <begin position="97"/>
        <end position="118"/>
    </location>
</feature>
<keyword evidence="1" id="KW-0812">Transmembrane</keyword>
<organism evidence="3 4">
    <name type="scientific">Gemmobacter megaterium</name>
    <dbReference type="NCBI Taxonomy" id="1086013"/>
    <lineage>
        <taxon>Bacteria</taxon>
        <taxon>Pseudomonadati</taxon>
        <taxon>Pseudomonadota</taxon>
        <taxon>Alphaproteobacteria</taxon>
        <taxon>Rhodobacterales</taxon>
        <taxon>Paracoccaceae</taxon>
        <taxon>Gemmobacter</taxon>
    </lineage>
</organism>
<feature type="transmembrane region" description="Helical" evidence="1">
    <location>
        <begin position="125"/>
        <end position="143"/>
    </location>
</feature>
<accession>A0A1N7PS36</accession>
<dbReference type="InterPro" id="IPR000620">
    <property type="entry name" value="EamA_dom"/>
</dbReference>
<feature type="transmembrane region" description="Helical" evidence="1">
    <location>
        <begin position="274"/>
        <end position="292"/>
    </location>
</feature>
<dbReference type="GO" id="GO:0016020">
    <property type="term" value="C:membrane"/>
    <property type="evidence" value="ECO:0007669"/>
    <property type="project" value="InterPro"/>
</dbReference>
<dbReference type="OrthoDB" id="7743310at2"/>
<evidence type="ECO:0000259" key="2">
    <source>
        <dbReference type="Pfam" id="PF00892"/>
    </source>
</evidence>
<dbReference type="SUPFAM" id="SSF103481">
    <property type="entry name" value="Multidrug resistance efflux transporter EmrE"/>
    <property type="match status" value="2"/>
</dbReference>
<name>A0A1N7PS36_9RHOB</name>
<evidence type="ECO:0000256" key="1">
    <source>
        <dbReference type="SAM" id="Phobius"/>
    </source>
</evidence>
<dbReference type="AlphaFoldDB" id="A0A1N7PS36"/>
<dbReference type="STRING" id="1086013.SAMN05421774_10687"/>
<feature type="transmembrane region" description="Helical" evidence="1">
    <location>
        <begin position="221"/>
        <end position="243"/>
    </location>
</feature>
<reference evidence="3 4" key="1">
    <citation type="submission" date="2017-01" db="EMBL/GenBank/DDBJ databases">
        <authorList>
            <person name="Mah S.A."/>
            <person name="Swanson W.J."/>
            <person name="Moy G.W."/>
            <person name="Vacquier V.D."/>
        </authorList>
    </citation>
    <scope>NUCLEOTIDE SEQUENCE [LARGE SCALE GENOMIC DNA]</scope>
    <source>
        <strain evidence="3 4">DSM 26375</strain>
    </source>
</reference>
<keyword evidence="4" id="KW-1185">Reference proteome</keyword>
<feature type="transmembrane region" description="Helical" evidence="1">
    <location>
        <begin position="47"/>
        <end position="65"/>
    </location>
</feature>
<feature type="transmembrane region" description="Helical" evidence="1">
    <location>
        <begin position="155"/>
        <end position="177"/>
    </location>
</feature>
<dbReference type="Pfam" id="PF00892">
    <property type="entry name" value="EamA"/>
    <property type="match status" value="2"/>
</dbReference>
<feature type="transmembrane region" description="Helical" evidence="1">
    <location>
        <begin position="250"/>
        <end position="268"/>
    </location>
</feature>
<feature type="transmembrane region" description="Helical" evidence="1">
    <location>
        <begin position="72"/>
        <end position="91"/>
    </location>
</feature>
<dbReference type="EMBL" id="FTOT01000006">
    <property type="protein sequence ID" value="SIT13370.1"/>
    <property type="molecule type" value="Genomic_DNA"/>
</dbReference>
<dbReference type="PANTHER" id="PTHR22911:SF137">
    <property type="entry name" value="SOLUTE CARRIER FAMILY 35 MEMBER G2-RELATED"/>
    <property type="match status" value="1"/>
</dbReference>
<dbReference type="Proteomes" id="UP000186141">
    <property type="component" value="Unassembled WGS sequence"/>
</dbReference>
<keyword evidence="1" id="KW-1133">Transmembrane helix</keyword>
<protein>
    <submittedName>
        <fullName evidence="3">Permease of the drug/metabolite transporter (DMT) superfamily</fullName>
    </submittedName>
</protein>
<gene>
    <name evidence="3" type="ORF">SAMN05421774_10687</name>
</gene>
<feature type="transmembrane region" description="Helical" evidence="1">
    <location>
        <begin position="189"/>
        <end position="209"/>
    </location>
</feature>
<sequence length="308" mass="32253">MTEPVSPLRLVAGICLGLLAVTGWGLFNVGTEIAQAQGFRPQDLTLLRYGVAALVLLPWFLWRGLRLDQRRLILMALLVGPAFSMSFNLGFRLAPLAHAVVIGPGTSVMVALLLVRLVDRQQISALRMVGLALLLAGLIVIGADRGGTAKASGLWAVAGDLCFVVSGALWGVFSWLLGRWRMPPVETTGGVALYAGLMFLPIYLLVWGLPDAPHLPWLQQAMVQGVIGGSGAPAAFAAAVVLLGTGRASIFNALVPPSAVLMAIPVAGLQPNGLQWLGVALATIGLITSMTLTTGRARGLPPAPHASR</sequence>
<evidence type="ECO:0000313" key="3">
    <source>
        <dbReference type="EMBL" id="SIT13370.1"/>
    </source>
</evidence>
<evidence type="ECO:0000313" key="4">
    <source>
        <dbReference type="Proteomes" id="UP000186141"/>
    </source>
</evidence>
<dbReference type="PANTHER" id="PTHR22911">
    <property type="entry name" value="ACYL-MALONYL CONDENSING ENZYME-RELATED"/>
    <property type="match status" value="1"/>
</dbReference>
<feature type="domain" description="EamA" evidence="2">
    <location>
        <begin position="159"/>
        <end position="288"/>
    </location>
</feature>
<proteinExistence type="predicted"/>